<reference evidence="3" key="1">
    <citation type="journal article" date="2015" name="Nat. Genet.">
        <title>The genome and transcriptome of the zoonotic hookworm Ancylostoma ceylanicum identify infection-specific gene families.</title>
        <authorList>
            <person name="Schwarz E.M."/>
            <person name="Hu Y."/>
            <person name="Antoshechkin I."/>
            <person name="Miller M.M."/>
            <person name="Sternberg P.W."/>
            <person name="Aroian R.V."/>
        </authorList>
    </citation>
    <scope>NUCLEOTIDE SEQUENCE</scope>
    <source>
        <strain evidence="3">HY135</strain>
    </source>
</reference>
<dbReference type="InterPro" id="IPR042089">
    <property type="entry name" value="Peptidase_M13_dom_2"/>
</dbReference>
<dbReference type="Gene3D" id="1.10.1380.10">
    <property type="entry name" value="Neutral endopeptidase , domain2"/>
    <property type="match status" value="1"/>
</dbReference>
<sequence>MVTFRILFSNRIAVCFLSELLQFAILEADPCEDFYQFVCGNWIERVGEPKTQISHFIAMWKSFKKQEEGALATFVMFRHVKDRLFCLPQFE</sequence>
<accession>A0A016TMF6</accession>
<dbReference type="Gene3D" id="3.40.390.10">
    <property type="entry name" value="Collagenase (Catalytic Domain)"/>
    <property type="match status" value="1"/>
</dbReference>
<dbReference type="SUPFAM" id="SSF55486">
    <property type="entry name" value="Metalloproteases ('zincins'), catalytic domain"/>
    <property type="match status" value="1"/>
</dbReference>
<keyword evidence="1" id="KW-0732">Signal</keyword>
<evidence type="ECO:0000256" key="1">
    <source>
        <dbReference type="SAM" id="SignalP"/>
    </source>
</evidence>
<dbReference type="InterPro" id="IPR000718">
    <property type="entry name" value="Peptidase_M13"/>
</dbReference>
<evidence type="ECO:0000313" key="3">
    <source>
        <dbReference type="Proteomes" id="UP000024635"/>
    </source>
</evidence>
<dbReference type="PROSITE" id="PS51885">
    <property type="entry name" value="NEPRILYSIN"/>
    <property type="match status" value="1"/>
</dbReference>
<dbReference type="Proteomes" id="UP000024635">
    <property type="component" value="Unassembled WGS sequence"/>
</dbReference>
<proteinExistence type="predicted"/>
<keyword evidence="3" id="KW-1185">Reference proteome</keyword>
<name>A0A016TMF6_9BILA</name>
<protein>
    <recommendedName>
        <fullName evidence="4">Peptidase M13 N-terminal domain-containing protein</fullName>
    </recommendedName>
</protein>
<dbReference type="GO" id="GO:0004222">
    <property type="term" value="F:metalloendopeptidase activity"/>
    <property type="evidence" value="ECO:0007669"/>
    <property type="project" value="InterPro"/>
</dbReference>
<feature type="chain" id="PRO_5001491261" description="Peptidase M13 N-terminal domain-containing protein" evidence="1">
    <location>
        <begin position="29"/>
        <end position="91"/>
    </location>
</feature>
<evidence type="ECO:0000313" key="2">
    <source>
        <dbReference type="EMBL" id="EYC03708.1"/>
    </source>
</evidence>
<evidence type="ECO:0008006" key="4">
    <source>
        <dbReference type="Google" id="ProtNLM"/>
    </source>
</evidence>
<feature type="signal peptide" evidence="1">
    <location>
        <begin position="1"/>
        <end position="28"/>
    </location>
</feature>
<dbReference type="InterPro" id="IPR024079">
    <property type="entry name" value="MetalloPept_cat_dom_sf"/>
</dbReference>
<comment type="caution">
    <text evidence="2">The sequence shown here is derived from an EMBL/GenBank/DDBJ whole genome shotgun (WGS) entry which is preliminary data.</text>
</comment>
<dbReference type="EMBL" id="JARK01001428">
    <property type="protein sequence ID" value="EYC03708.1"/>
    <property type="molecule type" value="Genomic_DNA"/>
</dbReference>
<organism evidence="2 3">
    <name type="scientific">Ancylostoma ceylanicum</name>
    <dbReference type="NCBI Taxonomy" id="53326"/>
    <lineage>
        <taxon>Eukaryota</taxon>
        <taxon>Metazoa</taxon>
        <taxon>Ecdysozoa</taxon>
        <taxon>Nematoda</taxon>
        <taxon>Chromadorea</taxon>
        <taxon>Rhabditida</taxon>
        <taxon>Rhabditina</taxon>
        <taxon>Rhabditomorpha</taxon>
        <taxon>Strongyloidea</taxon>
        <taxon>Ancylostomatidae</taxon>
        <taxon>Ancylostomatinae</taxon>
        <taxon>Ancylostoma</taxon>
    </lineage>
</organism>
<gene>
    <name evidence="2" type="primary">Acey_s0092.g2576</name>
    <name evidence="2" type="ORF">Y032_0092g2576</name>
</gene>
<dbReference type="OrthoDB" id="7701039at2759"/>
<dbReference type="AlphaFoldDB" id="A0A016TMF6"/>
<dbReference type="GO" id="GO:0006508">
    <property type="term" value="P:proteolysis"/>
    <property type="evidence" value="ECO:0007669"/>
    <property type="project" value="InterPro"/>
</dbReference>